<dbReference type="PANTHER" id="PTHR12558:SF33">
    <property type="entry name" value="BLL7664 PROTEIN"/>
    <property type="match status" value="1"/>
</dbReference>
<gene>
    <name evidence="3" type="ORF">E2F46_14615</name>
</gene>
<protein>
    <submittedName>
        <fullName evidence="3">Tetratricopeptide repeat protein</fullName>
    </submittedName>
</protein>
<evidence type="ECO:0000313" key="3">
    <source>
        <dbReference type="EMBL" id="TDK21768.1"/>
    </source>
</evidence>
<dbReference type="Gene3D" id="1.25.40.10">
    <property type="entry name" value="Tetratricopeptide repeat domain"/>
    <property type="match status" value="2"/>
</dbReference>
<dbReference type="SMART" id="SM00028">
    <property type="entry name" value="TPR"/>
    <property type="match status" value="4"/>
</dbReference>
<dbReference type="Proteomes" id="UP000294796">
    <property type="component" value="Unassembled WGS sequence"/>
</dbReference>
<proteinExistence type="predicted"/>
<accession>A0A4R5TR34</accession>
<dbReference type="InterPro" id="IPR011990">
    <property type="entry name" value="TPR-like_helical_dom_sf"/>
</dbReference>
<feature type="repeat" description="TPR" evidence="1">
    <location>
        <begin position="515"/>
        <end position="548"/>
    </location>
</feature>
<dbReference type="OrthoDB" id="9766710at2"/>
<sequence>MPARRRSCRAARLALLFGLAVALPAWAQPAPDDPLRDDVLGATMAGEYAAQAGRLDEAIDWYLAAARASGDDIALAAHATRLALLGNDDRRAAQALALWQARAPRTLDMQAAQAALAIRNGRVRDARRTLETMLQDPSGAGWRFLGPVLAAARDPAVSARVLRQLVASGSVPDSLPAWLSLGEMAQRLDQPALADEIGARIVQRFPGEPRVALLRARQLRLAGDIDGARAILVDTRDAARLVPELRYAIAMEYEALDEPLSAEQVLAEGPQDPRTQALRASLLAQGEDKDALGALYEELKRGAGDPNPMQRLLLGQVAEYLEHHGEALDWYQSVPGGDQRWQARLRATRMLHKLERGDEAYAALRALQNDASAIEEFRRVAYLMEAELRAEDGDVEGEYDAYTRGLAAWPDEPSLLYSRALMWERRDDIPRAEADLRMILVADPENVAALNALGYTLADRTTRYEEALELIDRARIAEPDNAAIIDSYGWVLYRLGRKEEALVHLRRAYTMQKDAEIAAHVAEVLWELGRRDEARKYFDEARKLDPDNRSLLRALANTGA</sequence>
<feature type="signal peptide" evidence="2">
    <location>
        <begin position="1"/>
        <end position="27"/>
    </location>
</feature>
<organism evidence="3 4">
    <name type="scientific">Luteimonas aestuarii</name>
    <dbReference type="NCBI Taxonomy" id="453837"/>
    <lineage>
        <taxon>Bacteria</taxon>
        <taxon>Pseudomonadati</taxon>
        <taxon>Pseudomonadota</taxon>
        <taxon>Gammaproteobacteria</taxon>
        <taxon>Lysobacterales</taxon>
        <taxon>Lysobacteraceae</taxon>
        <taxon>Luteimonas</taxon>
    </lineage>
</organism>
<keyword evidence="4" id="KW-1185">Reference proteome</keyword>
<dbReference type="Pfam" id="PF13428">
    <property type="entry name" value="TPR_14"/>
    <property type="match status" value="1"/>
</dbReference>
<dbReference type="PANTHER" id="PTHR12558">
    <property type="entry name" value="CELL DIVISION CYCLE 16,23,27"/>
    <property type="match status" value="1"/>
</dbReference>
<evidence type="ECO:0000256" key="1">
    <source>
        <dbReference type="PROSITE-ProRule" id="PRU00339"/>
    </source>
</evidence>
<name>A0A4R5TR34_9GAMM</name>
<comment type="caution">
    <text evidence="3">The sequence shown here is derived from an EMBL/GenBank/DDBJ whole genome shotgun (WGS) entry which is preliminary data.</text>
</comment>
<dbReference type="Pfam" id="PF13432">
    <property type="entry name" value="TPR_16"/>
    <property type="match status" value="2"/>
</dbReference>
<dbReference type="RefSeq" id="WP_133323323.1">
    <property type="nucleotide sequence ID" value="NZ_SMTF01000015.1"/>
</dbReference>
<keyword evidence="2" id="KW-0732">Signal</keyword>
<dbReference type="PROSITE" id="PS50005">
    <property type="entry name" value="TPR"/>
    <property type="match status" value="1"/>
</dbReference>
<evidence type="ECO:0000256" key="2">
    <source>
        <dbReference type="SAM" id="SignalP"/>
    </source>
</evidence>
<dbReference type="EMBL" id="SMTF01000015">
    <property type="protein sequence ID" value="TDK21768.1"/>
    <property type="molecule type" value="Genomic_DNA"/>
</dbReference>
<keyword evidence="1" id="KW-0802">TPR repeat</keyword>
<feature type="chain" id="PRO_5020516004" evidence="2">
    <location>
        <begin position="28"/>
        <end position="560"/>
    </location>
</feature>
<dbReference type="SUPFAM" id="SSF48452">
    <property type="entry name" value="TPR-like"/>
    <property type="match status" value="2"/>
</dbReference>
<evidence type="ECO:0000313" key="4">
    <source>
        <dbReference type="Proteomes" id="UP000294796"/>
    </source>
</evidence>
<dbReference type="AlphaFoldDB" id="A0A4R5TR34"/>
<dbReference type="InterPro" id="IPR019734">
    <property type="entry name" value="TPR_rpt"/>
</dbReference>
<reference evidence="3 4" key="1">
    <citation type="submission" date="2019-03" db="EMBL/GenBank/DDBJ databases">
        <title>Luteimonas zhaokaii sp.nov., isolated from the rectal contents of Plateau pika in Yushu, Qinghai Province, China.</title>
        <authorList>
            <person name="Zhang G."/>
        </authorList>
    </citation>
    <scope>NUCLEOTIDE SEQUENCE [LARGE SCALE GENOMIC DNA]</scope>
    <source>
        <strain evidence="3 4">B9</strain>
    </source>
</reference>